<accession>A0A8S2A908</accession>
<proteinExistence type="predicted"/>
<evidence type="ECO:0000313" key="2">
    <source>
        <dbReference type="EMBL" id="CAE6046043.1"/>
    </source>
</evidence>
<gene>
    <name evidence="2" type="ORF">AARE701A_LOCUS11253</name>
</gene>
<dbReference type="PANTHER" id="PTHR37187:SF7">
    <property type="entry name" value="EXPRESSED PROTEIN"/>
    <property type="match status" value="1"/>
</dbReference>
<sequence length="234" mass="26138">MEKVGEDTIEEANNSIEETRSEKEDESIRGIIPDRVDPVDSTEEGSTGPSNSHTVVSKDHDFSESDMEDEEQVLEFFRRSSGLLPEVAKRNNFPYLNNSEGIVLQFQEDTPAETEETNVMFHSLNDSNEIADLSAVNLNSPDKLEGIKSSSASDEDTEDSSSNSDLDSSLSRYYFDGSLPVSAHVEEFETHQDEFPVPKDENQMPLLCLNQPVLQPTSWRNCCGLLELLWAADP</sequence>
<protein>
    <submittedName>
        <fullName evidence="2">Uncharacterized protein</fullName>
    </submittedName>
</protein>
<dbReference type="Proteomes" id="UP000682877">
    <property type="component" value="Chromosome 4"/>
</dbReference>
<dbReference type="PANTHER" id="PTHR37187">
    <property type="entry name" value="EXPRESSED PROTEIN"/>
    <property type="match status" value="1"/>
</dbReference>
<name>A0A8S2A908_ARAAE</name>
<dbReference type="EMBL" id="LR999454">
    <property type="protein sequence ID" value="CAE6046043.1"/>
    <property type="molecule type" value="Genomic_DNA"/>
</dbReference>
<feature type="region of interest" description="Disordered" evidence="1">
    <location>
        <begin position="1"/>
        <end position="71"/>
    </location>
</feature>
<evidence type="ECO:0000313" key="3">
    <source>
        <dbReference type="Proteomes" id="UP000682877"/>
    </source>
</evidence>
<organism evidence="2 3">
    <name type="scientific">Arabidopsis arenosa</name>
    <name type="common">Sand rock-cress</name>
    <name type="synonym">Cardaminopsis arenosa</name>
    <dbReference type="NCBI Taxonomy" id="38785"/>
    <lineage>
        <taxon>Eukaryota</taxon>
        <taxon>Viridiplantae</taxon>
        <taxon>Streptophyta</taxon>
        <taxon>Embryophyta</taxon>
        <taxon>Tracheophyta</taxon>
        <taxon>Spermatophyta</taxon>
        <taxon>Magnoliopsida</taxon>
        <taxon>eudicotyledons</taxon>
        <taxon>Gunneridae</taxon>
        <taxon>Pentapetalae</taxon>
        <taxon>rosids</taxon>
        <taxon>malvids</taxon>
        <taxon>Brassicales</taxon>
        <taxon>Brassicaceae</taxon>
        <taxon>Camelineae</taxon>
        <taxon>Arabidopsis</taxon>
    </lineage>
</organism>
<dbReference type="AlphaFoldDB" id="A0A8S2A908"/>
<evidence type="ECO:0000256" key="1">
    <source>
        <dbReference type="SAM" id="MobiDB-lite"/>
    </source>
</evidence>
<feature type="region of interest" description="Disordered" evidence="1">
    <location>
        <begin position="144"/>
        <end position="167"/>
    </location>
</feature>
<feature type="compositionally biased region" description="Polar residues" evidence="1">
    <location>
        <begin position="44"/>
        <end position="55"/>
    </location>
</feature>
<reference evidence="2" key="1">
    <citation type="submission" date="2021-01" db="EMBL/GenBank/DDBJ databases">
        <authorList>
            <person name="Bezrukov I."/>
        </authorList>
    </citation>
    <scope>NUCLEOTIDE SEQUENCE</scope>
</reference>
<keyword evidence="3" id="KW-1185">Reference proteome</keyword>
<feature type="compositionally biased region" description="Basic and acidic residues" evidence="1">
    <location>
        <begin position="17"/>
        <end position="38"/>
    </location>
</feature>